<dbReference type="EMBL" id="SSUX01000002">
    <property type="protein sequence ID" value="THJ47139.1"/>
    <property type="molecule type" value="Genomic_DNA"/>
</dbReference>
<reference evidence="2 3" key="1">
    <citation type="submission" date="2019-04" db="EMBL/GenBank/DDBJ databases">
        <title>Comparative genomics of Aeromonas veronii strains pathogenic to fish.</title>
        <authorList>
            <person name="Cascarano M.C."/>
            <person name="Smyrli M."/>
            <person name="Katharios P."/>
        </authorList>
    </citation>
    <scope>NUCLEOTIDE SEQUENCE [LARGE SCALE GENOMIC DNA]</scope>
    <source>
        <strain evidence="2 3">XU1</strain>
    </source>
</reference>
<dbReference type="RefSeq" id="WP_047439953.1">
    <property type="nucleotide sequence ID" value="NZ_NKVZ01000005.1"/>
</dbReference>
<dbReference type="InterPro" id="IPR054427">
    <property type="entry name" value="S1CSD-TOTE-2"/>
</dbReference>
<evidence type="ECO:0000313" key="3">
    <source>
        <dbReference type="Proteomes" id="UP000309618"/>
    </source>
</evidence>
<dbReference type="Pfam" id="PF22707">
    <property type="entry name" value="S1CSD-TOTE-2"/>
    <property type="match status" value="1"/>
</dbReference>
<dbReference type="Pfam" id="PF22860">
    <property type="entry name" value="DUF7017"/>
    <property type="match status" value="1"/>
</dbReference>
<dbReference type="Proteomes" id="UP000309618">
    <property type="component" value="Unassembled WGS sequence"/>
</dbReference>
<protein>
    <submittedName>
        <fullName evidence="2">Tetratricopeptide repeat protein</fullName>
    </submittedName>
</protein>
<evidence type="ECO:0000313" key="2">
    <source>
        <dbReference type="EMBL" id="THJ47139.1"/>
    </source>
</evidence>
<evidence type="ECO:0000259" key="1">
    <source>
        <dbReference type="Pfam" id="PF22707"/>
    </source>
</evidence>
<sequence length="473" mass="53764">MNEQPFRTITNLRKAGHLQEAWNVGFAALEQSPQDAYLKGALFWVCYEFIKQHQLKISKRAASSNNFRPSDFEFESIESLLQTIVTFDIPTGGLEYKMLLVQFKKNLEWFPTLIHFVLRHQGSLFDAEAKQPFQSENGEVPSLMLTTARQIAHAWLRAHDFWQLDLNQVLCFIKLARQQVSDTKHLIWLDYDQSRCLIVAGQYDQARELLLPILRKKQKEAWAWGALAASYQQQDPNFALKFFAKGIISAHEVTFSLKLLQGAIPLLLANQQVAEASMCLKTALQAYQSHGWKVKPELEQLMAQPWYNANVNESDLKAFLTSLCRDAIEYLYGPTEKVIGVIESIHKSEKGFQVFVNKTTHWSVRMGVHKSNQKPQTGDYVELSLSANGNEKEVVASVPCQSIKLADVGTVEGELRISAKGFGFVEDTFVPSFLIGDVANESRVSVLRVMAWDKSKDRYNWKAIKLAQKESTP</sequence>
<gene>
    <name evidence="2" type="ORF">E8Q35_04360</name>
</gene>
<proteinExistence type="predicted"/>
<name>A0A4S5CMQ5_AERVE</name>
<dbReference type="AlphaFoldDB" id="A0A4S5CMQ5"/>
<accession>A0A4S5CMQ5</accession>
<organism evidence="2 3">
    <name type="scientific">Aeromonas veronii</name>
    <dbReference type="NCBI Taxonomy" id="654"/>
    <lineage>
        <taxon>Bacteria</taxon>
        <taxon>Pseudomonadati</taxon>
        <taxon>Pseudomonadota</taxon>
        <taxon>Gammaproteobacteria</taxon>
        <taxon>Aeromonadales</taxon>
        <taxon>Aeromonadaceae</taxon>
        <taxon>Aeromonas</taxon>
    </lineage>
</organism>
<feature type="domain" description="TOTE conflict systems S1/CSD-like" evidence="1">
    <location>
        <begin position="410"/>
        <end position="466"/>
    </location>
</feature>
<dbReference type="InterPro" id="IPR054283">
    <property type="entry name" value="DUF7017"/>
</dbReference>
<comment type="caution">
    <text evidence="2">The sequence shown here is derived from an EMBL/GenBank/DDBJ whole genome shotgun (WGS) entry which is preliminary data.</text>
</comment>